<dbReference type="EMBL" id="AJTX02000006">
    <property type="protein sequence ID" value="KKI99336.1"/>
    <property type="molecule type" value="Genomic_DNA"/>
</dbReference>
<proteinExistence type="predicted"/>
<dbReference type="EMBL" id="AJTX02000002">
    <property type="protein sequence ID" value="KKJ01089.1"/>
    <property type="molecule type" value="Genomic_DNA"/>
</dbReference>
<dbReference type="EMBL" id="AJTX02000006">
    <property type="protein sequence ID" value="KKI99077.1"/>
    <property type="molecule type" value="Genomic_DNA"/>
</dbReference>
<reference evidence="27" key="4">
    <citation type="submission" date="2015-04" db="EMBL/GenBank/DDBJ databases">
        <authorList>
            <person name="Chernyaeva E.N."/>
            <person name="Velichko N.V."/>
            <person name="Rayko M.P."/>
            <person name="Pinevich A.V."/>
        </authorList>
    </citation>
    <scope>NUCLEOTIDE SEQUENCE [LARGE SCALE GENOMIC DNA]</scope>
</reference>
<evidence type="ECO:0000313" key="9">
    <source>
        <dbReference type="EMBL" id="KKI99085.1"/>
    </source>
</evidence>
<evidence type="ECO:0000313" key="19">
    <source>
        <dbReference type="EMBL" id="KKJ00026.1"/>
    </source>
</evidence>
<dbReference type="EMBL" id="AJTX02000007">
    <property type="protein sequence ID" value="KKI98757.1"/>
    <property type="molecule type" value="Genomic_DNA"/>
</dbReference>
<dbReference type="Proteomes" id="UP000034681">
    <property type="component" value="Unassembled WGS sequence"/>
</dbReference>
<dbReference type="EMBL" id="AJTX02000002">
    <property type="protein sequence ID" value="KKJ01167.1"/>
    <property type="molecule type" value="Genomic_DNA"/>
</dbReference>
<evidence type="ECO:0000313" key="12">
    <source>
        <dbReference type="EMBL" id="KKI99440.1"/>
    </source>
</evidence>
<evidence type="ECO:0000313" key="20">
    <source>
        <dbReference type="EMBL" id="KKJ00114.1"/>
    </source>
</evidence>
<evidence type="ECO:0000313" key="23">
    <source>
        <dbReference type="EMBL" id="KKJ00756.1"/>
    </source>
</evidence>
<dbReference type="EMBL" id="AJTX02000004">
    <property type="protein sequence ID" value="KKI99783.1"/>
    <property type="molecule type" value="Genomic_DNA"/>
</dbReference>
<dbReference type="PANTHER" id="PTHR33498">
    <property type="entry name" value="TRANSPOSASE FOR INSERTION SEQUENCE ELEMENT IS1557"/>
    <property type="match status" value="1"/>
</dbReference>
<dbReference type="EMBL" id="AJTX02000009">
    <property type="protein sequence ID" value="KKI98322.1"/>
    <property type="molecule type" value="Genomic_DNA"/>
</dbReference>
<evidence type="ECO:0000313" key="10">
    <source>
        <dbReference type="EMBL" id="KKI99189.1"/>
    </source>
</evidence>
<evidence type="ECO:0000313" key="8">
    <source>
        <dbReference type="EMBL" id="KKI99077.1"/>
    </source>
</evidence>
<name>A0A0M2PPE6_PROHO</name>
<dbReference type="InterPro" id="IPR047951">
    <property type="entry name" value="Transpos_ISL3"/>
</dbReference>
<dbReference type="EMBL" id="AJTX02000006">
    <property type="protein sequence ID" value="KKI98910.1"/>
    <property type="molecule type" value="Genomic_DNA"/>
</dbReference>
<protein>
    <recommendedName>
        <fullName evidence="1">Transposase IS204/IS1001/IS1096/IS1165 DDE domain-containing protein</fullName>
    </recommendedName>
</protein>
<dbReference type="EMBL" id="AJTX02000007">
    <property type="protein sequence ID" value="KKI98716.1"/>
    <property type="molecule type" value="Genomic_DNA"/>
</dbReference>
<keyword evidence="27" id="KW-1185">Reference proteome</keyword>
<evidence type="ECO:0000313" key="24">
    <source>
        <dbReference type="EMBL" id="KKJ00802.1"/>
    </source>
</evidence>
<dbReference type="Pfam" id="PF01610">
    <property type="entry name" value="DDE_Tnp_ISL3"/>
    <property type="match status" value="1"/>
</dbReference>
<reference evidence="3 27" key="1">
    <citation type="submission" date="2012-04" db="EMBL/GenBank/DDBJ databases">
        <authorList>
            <person name="Shanker A."/>
            <person name="Yadav P."/>
            <person name="Khan S."/>
            <person name="Sharma V."/>
        </authorList>
    </citation>
    <scope>NUCLEOTIDE SEQUENCE [LARGE SCALE GENOMIC DNA]</scope>
    <source>
        <strain evidence="3">CALU 1027</strain>
    </source>
</reference>
<dbReference type="EMBL" id="AJTX02000005">
    <property type="protein sequence ID" value="KKI99444.1"/>
    <property type="molecule type" value="Genomic_DNA"/>
</dbReference>
<evidence type="ECO:0000313" key="27">
    <source>
        <dbReference type="Proteomes" id="UP000034681"/>
    </source>
</evidence>
<evidence type="ECO:0000313" key="25">
    <source>
        <dbReference type="EMBL" id="KKJ01089.1"/>
    </source>
</evidence>
<dbReference type="EMBL" id="AJTX02000008">
    <property type="protein sequence ID" value="KKI98515.1"/>
    <property type="molecule type" value="Genomic_DNA"/>
</dbReference>
<accession>A0A0M2PPE6</accession>
<dbReference type="EMBL" id="AJTX02000005">
    <property type="protein sequence ID" value="KKI99499.1"/>
    <property type="molecule type" value="Genomic_DNA"/>
</dbReference>
<dbReference type="EMBL" id="AJTX02000004">
    <property type="protein sequence ID" value="KKJ00026.1"/>
    <property type="molecule type" value="Genomic_DNA"/>
</dbReference>
<dbReference type="EMBL" id="AJTX02000004">
    <property type="protein sequence ID" value="KKJ00114.1"/>
    <property type="molecule type" value="Genomic_DNA"/>
</dbReference>
<feature type="domain" description="Transposase IS204/IS1001/IS1096/IS1165 DDE" evidence="1">
    <location>
        <begin position="1"/>
        <end position="173"/>
    </location>
</feature>
<evidence type="ECO:0000313" key="15">
    <source>
        <dbReference type="EMBL" id="KKI99499.1"/>
    </source>
</evidence>
<sequence>MWGGFTKVIQTVFPNARIVYDRFHVMKILNEELNKIRKQCNSVLKDLKIKHIRSLILKNGTDLNDEEKKLLEIILKSSERLSNAYQLKEDFRQIYETDQEPEVAKVKLEEWLAKASKFYSQVITTIKNHFDGICNYFYNRTTSGKMEGINNKIKVIKRQAYGFTNFDHLRMRLLIACSH</sequence>
<dbReference type="InterPro" id="IPR002560">
    <property type="entry name" value="Transposase_DDE"/>
</dbReference>
<comment type="caution">
    <text evidence="3">The sequence shown here is derived from an EMBL/GenBank/DDBJ whole genome shotgun (WGS) entry which is preliminary data.</text>
</comment>
<organism evidence="3 27">
    <name type="scientific">Prochlorothrix hollandica PCC 9006 = CALU 1027</name>
    <dbReference type="NCBI Taxonomy" id="317619"/>
    <lineage>
        <taxon>Bacteria</taxon>
        <taxon>Bacillati</taxon>
        <taxon>Cyanobacteriota</taxon>
        <taxon>Cyanophyceae</taxon>
        <taxon>Prochlorotrichales</taxon>
        <taxon>Prochlorotrichaceae</taxon>
        <taxon>Prochlorothrix</taxon>
    </lineage>
</organism>
<feature type="non-terminal residue" evidence="3">
    <location>
        <position position="1"/>
    </location>
</feature>
<evidence type="ECO:0000313" key="6">
    <source>
        <dbReference type="EMBL" id="KKI98757.1"/>
    </source>
</evidence>
<evidence type="ECO:0000313" key="22">
    <source>
        <dbReference type="EMBL" id="KKJ00728.1"/>
    </source>
</evidence>
<evidence type="ECO:0000313" key="21">
    <source>
        <dbReference type="EMBL" id="KKJ00270.1"/>
    </source>
</evidence>
<dbReference type="AlphaFoldDB" id="A0A0M2PPE6"/>
<evidence type="ECO:0000313" key="18">
    <source>
        <dbReference type="EMBL" id="KKI99953.1"/>
    </source>
</evidence>
<evidence type="ECO:0000313" key="7">
    <source>
        <dbReference type="EMBL" id="KKI98910.1"/>
    </source>
</evidence>
<reference evidence="27" key="2">
    <citation type="submission" date="2012-04" db="EMBL/GenBank/DDBJ databases">
        <authorList>
            <person name="Borisov I.G."/>
            <person name="Ivanikova N.V."/>
            <person name="Pinevich A.V."/>
        </authorList>
    </citation>
    <scope>NUCLEOTIDE SEQUENCE [LARGE SCALE GENOMIC DNA]</scope>
</reference>
<evidence type="ECO:0000313" key="4">
    <source>
        <dbReference type="EMBL" id="KKI98515.1"/>
    </source>
</evidence>
<dbReference type="EMBL" id="AJTX02000005">
    <property type="protein sequence ID" value="KKI99481.1"/>
    <property type="molecule type" value="Genomic_DNA"/>
</dbReference>
<evidence type="ECO:0000313" key="2">
    <source>
        <dbReference type="EMBL" id="KKI98322.1"/>
    </source>
</evidence>
<dbReference type="EMBL" id="AJTX02000006">
    <property type="protein sequence ID" value="KKI99189.1"/>
    <property type="molecule type" value="Genomic_DNA"/>
</dbReference>
<dbReference type="EMBL" id="AJTX02000008">
    <property type="protein sequence ID" value="KKI98450.1"/>
    <property type="molecule type" value="Genomic_DNA"/>
</dbReference>
<evidence type="ECO:0000313" key="16">
    <source>
        <dbReference type="EMBL" id="KKI99783.1"/>
    </source>
</evidence>
<reference evidence="3 27" key="3">
    <citation type="submission" date="2015-04" db="EMBL/GenBank/DDBJ databases">
        <authorList>
            <person name="Syromyatnikov M.Y."/>
            <person name="Popov V.N."/>
        </authorList>
    </citation>
    <scope>NUCLEOTIDE SEQUENCE [LARGE SCALE GENOMIC DNA]</scope>
    <source>
        <strain evidence="3">CALU 1027</strain>
    </source>
</reference>
<dbReference type="EMBL" id="AJTX02000003">
    <property type="protein sequence ID" value="KKJ00728.1"/>
    <property type="molecule type" value="Genomic_DNA"/>
</dbReference>
<dbReference type="EMBL" id="AJTX02000006">
    <property type="protein sequence ID" value="KKI99085.1"/>
    <property type="molecule type" value="Genomic_DNA"/>
</dbReference>
<dbReference type="EMBL" id="AJTX02000004">
    <property type="protein sequence ID" value="KKI99953.1"/>
    <property type="molecule type" value="Genomic_DNA"/>
</dbReference>
<evidence type="ECO:0000313" key="5">
    <source>
        <dbReference type="EMBL" id="KKI98716.1"/>
    </source>
</evidence>
<evidence type="ECO:0000313" key="3">
    <source>
        <dbReference type="EMBL" id="KKI98450.1"/>
    </source>
</evidence>
<evidence type="ECO:0000313" key="13">
    <source>
        <dbReference type="EMBL" id="KKI99444.1"/>
    </source>
</evidence>
<dbReference type="EMBL" id="AJTX02000003">
    <property type="protein sequence ID" value="KKJ00802.1"/>
    <property type="molecule type" value="Genomic_DNA"/>
</dbReference>
<dbReference type="EMBL" id="AJTX02000004">
    <property type="protein sequence ID" value="KKI99809.1"/>
    <property type="molecule type" value="Genomic_DNA"/>
</dbReference>
<evidence type="ECO:0000313" key="14">
    <source>
        <dbReference type="EMBL" id="KKI99481.1"/>
    </source>
</evidence>
<evidence type="ECO:0000313" key="11">
    <source>
        <dbReference type="EMBL" id="KKI99336.1"/>
    </source>
</evidence>
<evidence type="ECO:0000259" key="1">
    <source>
        <dbReference type="Pfam" id="PF01610"/>
    </source>
</evidence>
<dbReference type="EMBL" id="AJTX02000005">
    <property type="protein sequence ID" value="KKI99440.1"/>
    <property type="molecule type" value="Genomic_DNA"/>
</dbReference>
<gene>
    <name evidence="25" type="ORF">PROH_01410</name>
    <name evidence="26" type="ORF">PROH_01890</name>
    <name evidence="22" type="ORF">PROH_05500</name>
    <name evidence="23" type="ORF">PROH_05700</name>
    <name evidence="24" type="ORF">PROH_06035</name>
    <name evidence="16" type="ORF">PROH_07945</name>
    <name evidence="17" type="ORF">PROH_08115</name>
    <name evidence="18" type="ORF">PROH_09175</name>
    <name evidence="19" type="ORF">PROH_09640</name>
    <name evidence="20" type="ORF">PROH_10275</name>
    <name evidence="21" type="ORF">PROH_11315</name>
    <name evidence="12" type="ORF">PROH_12590</name>
    <name evidence="13" type="ORF">PROH_12615</name>
    <name evidence="14" type="ORF">PROH_12850</name>
    <name evidence="15" type="ORF">PROH_12970</name>
    <name evidence="7" type="ORF">PROH_13800</name>
    <name evidence="8" type="ORF">PROH_14905</name>
    <name evidence="9" type="ORF">PROH_14965</name>
    <name evidence="10" type="ORF">PROH_15660</name>
    <name evidence="11" type="ORF">PROH_16670</name>
    <name evidence="5" type="ORF">PROH_17910</name>
    <name evidence="6" type="ORF">PROH_18185</name>
    <name evidence="3" type="ORF">PROH_18530</name>
    <name evidence="4" type="ORF">PROH_19095</name>
    <name evidence="2" type="ORF">PROH_19315</name>
</gene>
<dbReference type="PANTHER" id="PTHR33498:SF1">
    <property type="entry name" value="TRANSPOSASE FOR INSERTION SEQUENCE ELEMENT IS1557"/>
    <property type="match status" value="1"/>
</dbReference>
<evidence type="ECO:0000313" key="26">
    <source>
        <dbReference type="EMBL" id="KKJ01167.1"/>
    </source>
</evidence>
<dbReference type="EMBL" id="AJTX02000004">
    <property type="protein sequence ID" value="KKJ00270.1"/>
    <property type="molecule type" value="Genomic_DNA"/>
</dbReference>
<evidence type="ECO:0000313" key="17">
    <source>
        <dbReference type="EMBL" id="KKI99809.1"/>
    </source>
</evidence>
<dbReference type="EMBL" id="AJTX02000003">
    <property type="protein sequence ID" value="KKJ00756.1"/>
    <property type="molecule type" value="Genomic_DNA"/>
</dbReference>